<feature type="transmembrane region" description="Helical" evidence="9">
    <location>
        <begin position="561"/>
        <end position="587"/>
    </location>
</feature>
<feature type="binding site" evidence="5">
    <location>
        <position position="190"/>
    </location>
    <ligand>
        <name>Ca(2+)</name>
        <dbReference type="ChEBI" id="CHEBI:29108"/>
    </ligand>
</feature>
<keyword evidence="6" id="KW-0407">Ion channel</keyword>
<feature type="transmembrane region" description="Helical" evidence="9">
    <location>
        <begin position="209"/>
        <end position="231"/>
    </location>
</feature>
<evidence type="ECO:0000313" key="12">
    <source>
        <dbReference type="Proteomes" id="UP000039865"/>
    </source>
</evidence>
<dbReference type="GO" id="GO:0046872">
    <property type="term" value="F:metal ion binding"/>
    <property type="evidence" value="ECO:0007669"/>
    <property type="project" value="UniProtKB-KW"/>
</dbReference>
<keyword evidence="5" id="KW-0479">Metal-binding</keyword>
<dbReference type="PRINTS" id="PR00167">
    <property type="entry name" value="CACHANNEL"/>
</dbReference>
<dbReference type="Pfam" id="PF00520">
    <property type="entry name" value="Ion_trans"/>
    <property type="match status" value="2"/>
</dbReference>
<keyword evidence="5 6" id="KW-0106">Calcium</keyword>
<evidence type="ECO:0000259" key="10">
    <source>
        <dbReference type="Pfam" id="PF00520"/>
    </source>
</evidence>
<comment type="subcellular location">
    <subcellularLocation>
        <location evidence="1 6">Membrane</location>
        <topology evidence="1 6">Multi-pass membrane protein</topology>
    </subcellularLocation>
</comment>
<keyword evidence="3 9" id="KW-1133">Transmembrane helix</keyword>
<dbReference type="InterPro" id="IPR043203">
    <property type="entry name" value="VGCC_Ca_Na"/>
</dbReference>
<dbReference type="GO" id="GO:0005245">
    <property type="term" value="F:voltage-gated calcium channel activity"/>
    <property type="evidence" value="ECO:0007669"/>
    <property type="project" value="InterPro"/>
</dbReference>
<feature type="transmembrane region" description="Helical" evidence="9">
    <location>
        <begin position="607"/>
        <end position="626"/>
    </location>
</feature>
<dbReference type="OrthoDB" id="193091at2759"/>
<dbReference type="OMA" id="CIQGYGT"/>
<feature type="region of interest" description="Disordered" evidence="8">
    <location>
        <begin position="343"/>
        <end position="367"/>
    </location>
</feature>
<evidence type="ECO:0000256" key="7">
    <source>
        <dbReference type="SAM" id="Coils"/>
    </source>
</evidence>
<dbReference type="AlphaFoldDB" id="A0A078AKP6"/>
<dbReference type="InParanoid" id="A0A078AKP6"/>
<feature type="compositionally biased region" description="Polar residues" evidence="8">
    <location>
        <begin position="260"/>
        <end position="271"/>
    </location>
</feature>
<feature type="region of interest" description="Disordered" evidence="8">
    <location>
        <begin position="473"/>
        <end position="497"/>
    </location>
</feature>
<dbReference type="PANTHER" id="PTHR10037:SF62">
    <property type="entry name" value="SODIUM CHANNEL PROTEIN 60E"/>
    <property type="match status" value="1"/>
</dbReference>
<feature type="compositionally biased region" description="Basic and acidic residues" evidence="8">
    <location>
        <begin position="473"/>
        <end position="482"/>
    </location>
</feature>
<feature type="domain" description="Ion transport" evidence="10">
    <location>
        <begin position="569"/>
        <end position="777"/>
    </location>
</feature>
<feature type="compositionally biased region" description="Polar residues" evidence="8">
    <location>
        <begin position="436"/>
        <end position="452"/>
    </location>
</feature>
<feature type="transmembrane region" description="Helical" evidence="9">
    <location>
        <begin position="68"/>
        <end position="101"/>
    </location>
</feature>
<evidence type="ECO:0000256" key="6">
    <source>
        <dbReference type="RuleBase" id="RU003808"/>
    </source>
</evidence>
<dbReference type="GO" id="GO:0005248">
    <property type="term" value="F:voltage-gated sodium channel activity"/>
    <property type="evidence" value="ECO:0007669"/>
    <property type="project" value="TreeGrafter"/>
</dbReference>
<keyword evidence="7" id="KW-0175">Coiled coil</keyword>
<keyword evidence="2 9" id="KW-0812">Transmembrane</keyword>
<keyword evidence="6" id="KW-0107">Calcium channel</keyword>
<feature type="region of interest" description="Disordered" evidence="8">
    <location>
        <begin position="436"/>
        <end position="461"/>
    </location>
</feature>
<evidence type="ECO:0000313" key="11">
    <source>
        <dbReference type="EMBL" id="CDW82940.1"/>
    </source>
</evidence>
<organism evidence="11 12">
    <name type="scientific">Stylonychia lemnae</name>
    <name type="common">Ciliate</name>
    <dbReference type="NCBI Taxonomy" id="5949"/>
    <lineage>
        <taxon>Eukaryota</taxon>
        <taxon>Sar</taxon>
        <taxon>Alveolata</taxon>
        <taxon>Ciliophora</taxon>
        <taxon>Intramacronucleata</taxon>
        <taxon>Spirotrichea</taxon>
        <taxon>Stichotrichia</taxon>
        <taxon>Sporadotrichida</taxon>
        <taxon>Oxytrichidae</taxon>
        <taxon>Stylonychinae</taxon>
        <taxon>Stylonychia</taxon>
    </lineage>
</organism>
<feature type="coiled-coil region" evidence="7">
    <location>
        <begin position="524"/>
        <end position="551"/>
    </location>
</feature>
<dbReference type="Gene3D" id="1.20.120.350">
    <property type="entry name" value="Voltage-gated potassium channels. Chain C"/>
    <property type="match status" value="1"/>
</dbReference>
<gene>
    <name evidence="11" type="primary">Contig1222.g1332</name>
    <name evidence="11" type="ORF">STYLEM_11977</name>
</gene>
<comment type="similarity">
    <text evidence="6">Belongs to the calcium channel alpha-1 subunit (TC 1.A.1.11) family.</text>
</comment>
<feature type="compositionally biased region" description="Polar residues" evidence="8">
    <location>
        <begin position="281"/>
        <end position="300"/>
    </location>
</feature>
<name>A0A078AKP6_STYLE</name>
<dbReference type="EMBL" id="CCKQ01011379">
    <property type="protein sequence ID" value="CDW82940.1"/>
    <property type="molecule type" value="Genomic_DNA"/>
</dbReference>
<protein>
    <submittedName>
        <fullName evidence="11">Voltage-gated ion channel superfamily</fullName>
    </submittedName>
</protein>
<dbReference type="InterPro" id="IPR027359">
    <property type="entry name" value="Volt_channel_dom_sf"/>
</dbReference>
<dbReference type="PANTHER" id="PTHR10037">
    <property type="entry name" value="VOLTAGE-GATED CATION CHANNEL CALCIUM AND SODIUM"/>
    <property type="match status" value="1"/>
</dbReference>
<keyword evidence="6" id="KW-0406">Ion transport</keyword>
<keyword evidence="4 9" id="KW-0472">Membrane</keyword>
<evidence type="ECO:0000256" key="3">
    <source>
        <dbReference type="ARBA" id="ARBA00022989"/>
    </source>
</evidence>
<dbReference type="Proteomes" id="UP000039865">
    <property type="component" value="Unassembled WGS sequence"/>
</dbReference>
<keyword evidence="6" id="KW-0109">Calcium transport</keyword>
<feature type="compositionally biased region" description="Basic and acidic residues" evidence="8">
    <location>
        <begin position="343"/>
        <end position="355"/>
    </location>
</feature>
<feature type="compositionally biased region" description="Polar residues" evidence="8">
    <location>
        <begin position="309"/>
        <end position="318"/>
    </location>
</feature>
<keyword evidence="6" id="KW-0813">Transport</keyword>
<evidence type="ECO:0000256" key="9">
    <source>
        <dbReference type="SAM" id="Phobius"/>
    </source>
</evidence>
<dbReference type="GO" id="GO:0005891">
    <property type="term" value="C:voltage-gated calcium channel complex"/>
    <property type="evidence" value="ECO:0007669"/>
    <property type="project" value="InterPro"/>
</dbReference>
<dbReference type="GO" id="GO:0001518">
    <property type="term" value="C:voltage-gated sodium channel complex"/>
    <property type="evidence" value="ECO:0007669"/>
    <property type="project" value="TreeGrafter"/>
</dbReference>
<evidence type="ECO:0000256" key="1">
    <source>
        <dbReference type="ARBA" id="ARBA00004141"/>
    </source>
</evidence>
<sequence length="827" mass="93967">MIPNLSMYQSQVISFVQPFLDQQVGNLTAVVVGGLEFVPGLPNLKVIRTLRVVRPLRSIKALPSMRRLVLSLLNSLPALANVVVFLLFVFILFGILGIQLFQGDFYSVCRLTQFPDPVTGYWPINFDANNLCTADSDCPAGSFCGSSEAINHSLDVDTDIKEYALINYGITNFDNIYTATMTIFQIITLEGWTQLMYDLSDAGQPVVSPLYFCLLVVIGSFFLLNLNLAVIMNEFTKVDEKFKAEILQLKSKNIMMASESFQEDNSQGNENNQDRNRSKDNSNQSELKNSSSDSSISAPQKKSFRRSKSSGQNQSNSLIMKKVPIRDRVTLNVVVDRDFEQRGSQRIDEQSEDSNRLNNKKTMPVKLSPVSPKLLGQGLKELSKVRDFMRSQTLKRHSAAKPITARLSIMKDQTILGYSEPPGSAGLKPRRNTTKQISRLNQSDIRIASSRNVGRHLNPNDRQYDLMLENTQRDDQRNKSDSEQANQNSSELELPKIDEAQSSFDDNKILNIKSIENIEQNNSNILLEKSLQDLEMNIQDNEAKNMDKLIERSNRNIIFKIFYLVCTHWLFSICILSLILVNTIVLALDRYPIQQKEFSTLETVNDILSLCFLGEMIIKLIGLGPLGYTQDKFNIFDCLIVVISISELILQEAELGKGITSSGAISAFRAIRLLRIFKLARSWKSFQDILIKIGRTFKDISNFIVLLFLFIFTYAMLGMELFAYKVRFDEEGNPLNLESYGGMSTTVGKSPRENFDNFLNAFVTIFIVLIGDVKDLYINIVLGLEYNHVQFCQISWNIDCTFLYNTSDPWEDDFDESFSCYIIEEFW</sequence>
<dbReference type="SUPFAM" id="SSF81324">
    <property type="entry name" value="Voltage-gated potassium channels"/>
    <property type="match status" value="2"/>
</dbReference>
<feature type="transmembrane region" description="Helical" evidence="9">
    <location>
        <begin position="758"/>
        <end position="777"/>
    </location>
</feature>
<dbReference type="InterPro" id="IPR002077">
    <property type="entry name" value="VDCCAlpha1"/>
</dbReference>
<accession>A0A078AKP6</accession>
<proteinExistence type="inferred from homology"/>
<feature type="region of interest" description="Disordered" evidence="8">
    <location>
        <begin position="260"/>
        <end position="321"/>
    </location>
</feature>
<evidence type="ECO:0000256" key="8">
    <source>
        <dbReference type="SAM" id="MobiDB-lite"/>
    </source>
</evidence>
<dbReference type="InterPro" id="IPR005821">
    <property type="entry name" value="Ion_trans_dom"/>
</dbReference>
<feature type="transmembrane region" description="Helical" evidence="9">
    <location>
        <begin position="700"/>
        <end position="724"/>
    </location>
</feature>
<feature type="domain" description="Ion transport" evidence="10">
    <location>
        <begin position="30"/>
        <end position="241"/>
    </location>
</feature>
<evidence type="ECO:0000256" key="4">
    <source>
        <dbReference type="ARBA" id="ARBA00023136"/>
    </source>
</evidence>
<reference evidence="11 12" key="1">
    <citation type="submission" date="2014-06" db="EMBL/GenBank/DDBJ databases">
        <authorList>
            <person name="Swart Estienne"/>
        </authorList>
    </citation>
    <scope>NUCLEOTIDE SEQUENCE [LARGE SCALE GENOMIC DNA]</scope>
    <source>
        <strain evidence="11 12">130c</strain>
    </source>
</reference>
<dbReference type="Gene3D" id="1.10.287.70">
    <property type="match status" value="2"/>
</dbReference>
<evidence type="ECO:0000256" key="5">
    <source>
        <dbReference type="PIRSR" id="PIRSR602077-1"/>
    </source>
</evidence>
<keyword evidence="6" id="KW-0851">Voltage-gated channel</keyword>
<keyword evidence="12" id="KW-1185">Reference proteome</keyword>
<evidence type="ECO:0000256" key="2">
    <source>
        <dbReference type="ARBA" id="ARBA00022692"/>
    </source>
</evidence>